<keyword evidence="5" id="KW-0998">Cell outer membrane</keyword>
<gene>
    <name evidence="8" type="ORF">H8B21_04805</name>
</gene>
<dbReference type="RefSeq" id="WP_190312624.1">
    <property type="nucleotide sequence ID" value="NZ_JACNYL010000001.1"/>
</dbReference>
<keyword evidence="9" id="KW-1185">Reference proteome</keyword>
<comment type="subcellular location">
    <subcellularLocation>
        <location evidence="1">Cell outer membrane</location>
    </subcellularLocation>
</comment>
<evidence type="ECO:0000256" key="2">
    <source>
        <dbReference type="ARBA" id="ARBA00006275"/>
    </source>
</evidence>
<comment type="caution">
    <text evidence="8">The sequence shown here is derived from an EMBL/GenBank/DDBJ whole genome shotgun (WGS) entry which is preliminary data.</text>
</comment>
<evidence type="ECO:0000313" key="8">
    <source>
        <dbReference type="EMBL" id="MBD1420889.1"/>
    </source>
</evidence>
<feature type="domain" description="SusD-like N-terminal" evidence="7">
    <location>
        <begin position="22"/>
        <end position="227"/>
    </location>
</feature>
<dbReference type="InterPro" id="IPR033985">
    <property type="entry name" value="SusD-like_N"/>
</dbReference>
<dbReference type="Gene3D" id="1.25.40.390">
    <property type="match status" value="1"/>
</dbReference>
<evidence type="ECO:0000256" key="3">
    <source>
        <dbReference type="ARBA" id="ARBA00022729"/>
    </source>
</evidence>
<dbReference type="InterPro" id="IPR011990">
    <property type="entry name" value="TPR-like_helical_dom_sf"/>
</dbReference>
<dbReference type="Proteomes" id="UP000651112">
    <property type="component" value="Unassembled WGS sequence"/>
</dbReference>
<dbReference type="InterPro" id="IPR012944">
    <property type="entry name" value="SusD_RagB_dom"/>
</dbReference>
<dbReference type="Pfam" id="PF14322">
    <property type="entry name" value="SusD-like_3"/>
    <property type="match status" value="1"/>
</dbReference>
<name>A0ABR7XQT3_9SPHI</name>
<proteinExistence type="inferred from homology"/>
<evidence type="ECO:0000256" key="1">
    <source>
        <dbReference type="ARBA" id="ARBA00004442"/>
    </source>
</evidence>
<comment type="similarity">
    <text evidence="2">Belongs to the SusD family.</text>
</comment>
<keyword evidence="4" id="KW-0472">Membrane</keyword>
<keyword evidence="3" id="KW-0732">Signal</keyword>
<organism evidence="8 9">
    <name type="scientific">Sphingobacterium chuzhouense</name>
    <dbReference type="NCBI Taxonomy" id="1742264"/>
    <lineage>
        <taxon>Bacteria</taxon>
        <taxon>Pseudomonadati</taxon>
        <taxon>Bacteroidota</taxon>
        <taxon>Sphingobacteriia</taxon>
        <taxon>Sphingobacteriales</taxon>
        <taxon>Sphingobacteriaceae</taxon>
        <taxon>Sphingobacterium</taxon>
    </lineage>
</organism>
<evidence type="ECO:0000256" key="4">
    <source>
        <dbReference type="ARBA" id="ARBA00023136"/>
    </source>
</evidence>
<evidence type="ECO:0000256" key="5">
    <source>
        <dbReference type="ARBA" id="ARBA00023237"/>
    </source>
</evidence>
<sequence>MNKALFLTAISFIFFSSGCQKDFLDKTPDEDLTIEDVFSQHRYAESFLTSVYAQLPDESNMSDNPGRNPFVAATDEMNITWAYAFSHAMVSGAWGPSNMPVNIWSFMYEGIRKANIFLENVDNVPLSPPVFTETVRNRWIGEATFLRAFYHFMLMRVHGPVPIADHSFQLTDDFLELRRRPLEECVAFVVTESERAAELLPIRVASNSEYGRITRAVALALKARVLLYAASPLWNGNPDYARFTDHEGLRLFPTAYDAEKWYRAYVAAKDCIDQTETGGYEIFRLNNSDPAKACQDLFLLPYNNEIFFARNIGPSLLFERSSGPLSHGGFSAYAPTQEIVDAYEMANGERPILGYNGDDSPIINPASGYSESGYTTTAHPSGHYPAGVHNMYANREPRFYAHIHFSGSIWRDRQIQFWRTGLDGRGAGGQNYTSTGYLIKKFSDPNVDVPANRTVLKTWVLFRLGEQYLNYAEALNEFEGPVADVYTYVNQIRKRAGMPPLPDGLTQQEMRERIRHERRIELAFETHRYFDVRRWKIAETVDNKDVFGMNIQGGTSLQDNAFYQRTRVETRIFTAPKHYLWPLYQSEIDKNHNLVQNPQW</sequence>
<evidence type="ECO:0000259" key="6">
    <source>
        <dbReference type="Pfam" id="PF07980"/>
    </source>
</evidence>
<accession>A0ABR7XQT3</accession>
<reference evidence="8 9" key="1">
    <citation type="submission" date="2020-08" db="EMBL/GenBank/DDBJ databases">
        <title>Sphingobacterium sp. DN00404 isolated from aquaculture water.</title>
        <authorList>
            <person name="Zhang M."/>
        </authorList>
    </citation>
    <scope>NUCLEOTIDE SEQUENCE [LARGE SCALE GENOMIC DNA]</scope>
    <source>
        <strain evidence="8 9">KCTC 42746</strain>
    </source>
</reference>
<dbReference type="SUPFAM" id="SSF48452">
    <property type="entry name" value="TPR-like"/>
    <property type="match status" value="1"/>
</dbReference>
<evidence type="ECO:0000313" key="9">
    <source>
        <dbReference type="Proteomes" id="UP000651112"/>
    </source>
</evidence>
<dbReference type="EMBL" id="JACNYL010000001">
    <property type="protein sequence ID" value="MBD1420889.1"/>
    <property type="molecule type" value="Genomic_DNA"/>
</dbReference>
<feature type="domain" description="RagB/SusD" evidence="6">
    <location>
        <begin position="319"/>
        <end position="600"/>
    </location>
</feature>
<protein>
    <submittedName>
        <fullName evidence="8">RagB/SusD family nutrient uptake outer membrane protein</fullName>
    </submittedName>
</protein>
<evidence type="ECO:0000259" key="7">
    <source>
        <dbReference type="Pfam" id="PF14322"/>
    </source>
</evidence>
<dbReference type="Pfam" id="PF07980">
    <property type="entry name" value="SusD_RagB"/>
    <property type="match status" value="1"/>
</dbReference>
<dbReference type="PROSITE" id="PS51257">
    <property type="entry name" value="PROKAR_LIPOPROTEIN"/>
    <property type="match status" value="1"/>
</dbReference>